<dbReference type="AlphaFoldDB" id="A0A1V6R7J7"/>
<protein>
    <submittedName>
        <fullName evidence="1">Uncharacterized protein</fullName>
    </submittedName>
</protein>
<dbReference type="Proteomes" id="UP000191612">
    <property type="component" value="Unassembled WGS sequence"/>
</dbReference>
<dbReference type="EMBL" id="MDYO01000012">
    <property type="protein sequence ID" value="OQD97484.1"/>
    <property type="molecule type" value="Genomic_DNA"/>
</dbReference>
<gene>
    <name evidence="1" type="ORF">PENSOL_c012G04094</name>
</gene>
<keyword evidence="2" id="KW-1185">Reference proteome</keyword>
<reference evidence="2" key="1">
    <citation type="journal article" date="2017" name="Nat. Microbiol.">
        <title>Global analysis of biosynthetic gene clusters reveals vast potential of secondary metabolite production in Penicillium species.</title>
        <authorList>
            <person name="Nielsen J.C."/>
            <person name="Grijseels S."/>
            <person name="Prigent S."/>
            <person name="Ji B."/>
            <person name="Dainat J."/>
            <person name="Nielsen K.F."/>
            <person name="Frisvad J.C."/>
            <person name="Workman M."/>
            <person name="Nielsen J."/>
        </authorList>
    </citation>
    <scope>NUCLEOTIDE SEQUENCE [LARGE SCALE GENOMIC DNA]</scope>
    <source>
        <strain evidence="2">IBT 29525</strain>
    </source>
</reference>
<comment type="caution">
    <text evidence="1">The sequence shown here is derived from an EMBL/GenBank/DDBJ whole genome shotgun (WGS) entry which is preliminary data.</text>
</comment>
<sequence length="117" mass="13385">MVDGEAFGAQVRRRAGNVEALLGQSVGQNWKKTQHATTAKGREQKIRCSFSKQCEKRKEDEEKLELDDIEILKRAGTILQNSIGTSKDPRKVKKTKAAMKCLKQHRKELKNHRRTVK</sequence>
<organism evidence="1 2">
    <name type="scientific">Penicillium solitum</name>
    <dbReference type="NCBI Taxonomy" id="60172"/>
    <lineage>
        <taxon>Eukaryota</taxon>
        <taxon>Fungi</taxon>
        <taxon>Dikarya</taxon>
        <taxon>Ascomycota</taxon>
        <taxon>Pezizomycotina</taxon>
        <taxon>Eurotiomycetes</taxon>
        <taxon>Eurotiomycetidae</taxon>
        <taxon>Eurotiales</taxon>
        <taxon>Aspergillaceae</taxon>
        <taxon>Penicillium</taxon>
    </lineage>
</organism>
<proteinExistence type="predicted"/>
<accession>A0A1V6R7J7</accession>
<evidence type="ECO:0000313" key="2">
    <source>
        <dbReference type="Proteomes" id="UP000191612"/>
    </source>
</evidence>
<name>A0A1V6R7J7_9EURO</name>
<evidence type="ECO:0000313" key="1">
    <source>
        <dbReference type="EMBL" id="OQD97484.1"/>
    </source>
</evidence>